<reference evidence="1 2" key="1">
    <citation type="submission" date="2023-02" db="EMBL/GenBank/DDBJ databases">
        <title>LHISI_Scaffold_Assembly.</title>
        <authorList>
            <person name="Stuart O.P."/>
            <person name="Cleave R."/>
            <person name="Magrath M.J.L."/>
            <person name="Mikheyev A.S."/>
        </authorList>
    </citation>
    <scope>NUCLEOTIDE SEQUENCE [LARGE SCALE GENOMIC DNA]</scope>
    <source>
        <strain evidence="1">Daus_M_001</strain>
        <tissue evidence="1">Leg muscle</tissue>
    </source>
</reference>
<name>A0ABQ9GLV7_9NEOP</name>
<sequence>MVVPLAWSSCARMYKTIPGEGPQGARKETSTLFFFVGIDHTCKPPLVAVDASHKPYNGFKIQIFSVPQQDLGLEGPSRLSQQDYLRCNRPPSRQFESLDDFTTLSDRYAKTAKRQTSRVSNGVESDQQSEICGLDPYTTAARDRAAYRKRGDFEAADLASQCPELIYNSDVVCWIVISVRPNSPTTIHQSRQCYPMSLERQFDVAISPSTYSDDATKVYNQATLSTPEVKEFRNECSASAASTEIPDIQVVERRKVYGIEYLPGVSSSVSDHPQKAAGGANVSKSAAPVCHKRSKPVVNLSSLTKRQPLEVNSSSSIVCRPSSAAPNSSSTSQRGICGIYSDVIRDTSVTEALGRQDGSRRIWDRWPRSAVCRLDEPSPSKFQTFSQFRAEQLSSQMRARWLNRAKSFTDKWQSYNEHLQFYFISNKIEDNVAKLAFFKSSRGGVVQYSLLLPYQTDAVPLREVLTKLHFEPRPN</sequence>
<evidence type="ECO:0000313" key="1">
    <source>
        <dbReference type="EMBL" id="KAJ8872994.1"/>
    </source>
</evidence>
<organism evidence="1 2">
    <name type="scientific">Dryococelus australis</name>
    <dbReference type="NCBI Taxonomy" id="614101"/>
    <lineage>
        <taxon>Eukaryota</taxon>
        <taxon>Metazoa</taxon>
        <taxon>Ecdysozoa</taxon>
        <taxon>Arthropoda</taxon>
        <taxon>Hexapoda</taxon>
        <taxon>Insecta</taxon>
        <taxon>Pterygota</taxon>
        <taxon>Neoptera</taxon>
        <taxon>Polyneoptera</taxon>
        <taxon>Phasmatodea</taxon>
        <taxon>Verophasmatodea</taxon>
        <taxon>Anareolatae</taxon>
        <taxon>Phasmatidae</taxon>
        <taxon>Eurycanthinae</taxon>
        <taxon>Dryococelus</taxon>
    </lineage>
</organism>
<protein>
    <submittedName>
        <fullName evidence="1">Uncharacterized protein</fullName>
    </submittedName>
</protein>
<keyword evidence="2" id="KW-1185">Reference proteome</keyword>
<dbReference type="EMBL" id="JARBHB010000011">
    <property type="protein sequence ID" value="KAJ8872994.1"/>
    <property type="molecule type" value="Genomic_DNA"/>
</dbReference>
<dbReference type="Proteomes" id="UP001159363">
    <property type="component" value="Chromosome 10"/>
</dbReference>
<comment type="caution">
    <text evidence="1">The sequence shown here is derived from an EMBL/GenBank/DDBJ whole genome shotgun (WGS) entry which is preliminary data.</text>
</comment>
<proteinExistence type="predicted"/>
<accession>A0ABQ9GLV7</accession>
<evidence type="ECO:0000313" key="2">
    <source>
        <dbReference type="Proteomes" id="UP001159363"/>
    </source>
</evidence>
<gene>
    <name evidence="1" type="ORF">PR048_026610</name>
</gene>